<dbReference type="PANTHER" id="PTHR34473:SF2">
    <property type="entry name" value="UPF0699 TRANSMEMBRANE PROTEIN YDBT"/>
    <property type="match status" value="1"/>
</dbReference>
<dbReference type="EMBL" id="CP014209">
    <property type="protein sequence ID" value="ANC30723.1"/>
    <property type="molecule type" value="Genomic_DNA"/>
</dbReference>
<feature type="transmembrane region" description="Helical" evidence="2">
    <location>
        <begin position="398"/>
        <end position="421"/>
    </location>
</feature>
<dbReference type="PATRIC" id="fig|1300344.3.peg.1162"/>
<evidence type="ECO:0000313" key="5">
    <source>
        <dbReference type="Proteomes" id="UP000076794"/>
    </source>
</evidence>
<keyword evidence="2" id="KW-1133">Transmembrane helix</keyword>
<dbReference type="PANTHER" id="PTHR34473">
    <property type="entry name" value="UPF0699 TRANSMEMBRANE PROTEIN YDBS"/>
    <property type="match status" value="1"/>
</dbReference>
<feature type="transmembrane region" description="Helical" evidence="2">
    <location>
        <begin position="427"/>
        <end position="447"/>
    </location>
</feature>
<dbReference type="AlphaFoldDB" id="A0A161HWX9"/>
<gene>
    <name evidence="4" type="ORF">I598_1156</name>
</gene>
<dbReference type="InterPro" id="IPR014529">
    <property type="entry name" value="UCP026631"/>
</dbReference>
<dbReference type="InterPro" id="IPR005182">
    <property type="entry name" value="YdbS-like_PH"/>
</dbReference>
<evidence type="ECO:0000256" key="2">
    <source>
        <dbReference type="SAM" id="Phobius"/>
    </source>
</evidence>
<dbReference type="RefSeq" id="WP_232314275.1">
    <property type="nucleotide sequence ID" value="NZ_CP014209.1"/>
</dbReference>
<feature type="domain" description="YdbS-like PH" evidence="3">
    <location>
        <begin position="444"/>
        <end position="520"/>
    </location>
</feature>
<dbReference type="Pfam" id="PF03703">
    <property type="entry name" value="bPH_2"/>
    <property type="match status" value="2"/>
</dbReference>
<dbReference type="PIRSF" id="PIRSF026631">
    <property type="entry name" value="UCP026631"/>
    <property type="match status" value="1"/>
</dbReference>
<keyword evidence="2" id="KW-0472">Membrane</keyword>
<dbReference type="KEGG" id="ido:I598_1156"/>
<keyword evidence="5" id="KW-1185">Reference proteome</keyword>
<feature type="domain" description="YdbS-like PH" evidence="3">
    <location>
        <begin position="83"/>
        <end position="164"/>
    </location>
</feature>
<organism evidence="4 5">
    <name type="scientific">Isoptericola dokdonensis DS-3</name>
    <dbReference type="NCBI Taxonomy" id="1300344"/>
    <lineage>
        <taxon>Bacteria</taxon>
        <taxon>Bacillati</taxon>
        <taxon>Actinomycetota</taxon>
        <taxon>Actinomycetes</taxon>
        <taxon>Micrococcales</taxon>
        <taxon>Promicromonosporaceae</taxon>
        <taxon>Isoptericola</taxon>
    </lineage>
</organism>
<feature type="transmembrane region" description="Helical" evidence="2">
    <location>
        <begin position="219"/>
        <end position="242"/>
    </location>
</feature>
<dbReference type="Proteomes" id="UP000076794">
    <property type="component" value="Chromosome"/>
</dbReference>
<evidence type="ECO:0000259" key="3">
    <source>
        <dbReference type="Pfam" id="PF03703"/>
    </source>
</evidence>
<proteinExistence type="predicted"/>
<feature type="region of interest" description="Disordered" evidence="1">
    <location>
        <begin position="171"/>
        <end position="194"/>
    </location>
</feature>
<protein>
    <submittedName>
        <fullName evidence="4">Bacterial membrane flanked domain protein</fullName>
    </submittedName>
</protein>
<feature type="transmembrane region" description="Helical" evidence="2">
    <location>
        <begin position="262"/>
        <end position="284"/>
    </location>
</feature>
<feature type="transmembrane region" description="Helical" evidence="2">
    <location>
        <begin position="61"/>
        <end position="81"/>
    </location>
</feature>
<name>A0A161HWX9_9MICO</name>
<reference evidence="4 5" key="1">
    <citation type="submission" date="2016-01" db="EMBL/GenBank/DDBJ databases">
        <title>Complete genome sequence of a soil Actinobacterium, Isoptericola dokdonensis DS-3.</title>
        <authorList>
            <person name="Kwon S.-K."/>
            <person name="Kim J.F."/>
        </authorList>
    </citation>
    <scope>NUCLEOTIDE SEQUENCE [LARGE SCALE GENOMIC DNA]</scope>
    <source>
        <strain evidence="4 5">DS-3</strain>
    </source>
</reference>
<evidence type="ECO:0000313" key="4">
    <source>
        <dbReference type="EMBL" id="ANC30723.1"/>
    </source>
</evidence>
<evidence type="ECO:0000256" key="1">
    <source>
        <dbReference type="SAM" id="MobiDB-lite"/>
    </source>
</evidence>
<sequence length="538" mass="56971">MSPTVATDAVREGDVPADTRDTTPWLRLDPRVVWVDLARSLLSAVPAVLAVVLGVEPTGASLWPFLLAGAWALVSAVGDAVRWTFTRYRVTAEHVERRTGVLVRRYRSVRRDRIRSIDVTARARHRVAGLRVVLVGAGQQVSGGESALSLDALHRRDADALRRLLLAPHPGQDAAAPEASATGEAGPDDTPAALDPVDPAGTEVLARLRPWWVVHNMPGVWGVVTAAGLLWGAYWLASAFGIDLADHALDLAGPDRLGTTGSVVVAVTGTVALGAVGMGVAFLVTSWRFELARVPGPQGTRLRTRAGLLTTREVDRDEGRLRGITISEPVLWRWMGMADTQVVTTGLSLWAMSQPAAILPRGPVTEARRVAGRVLGGAPGPLETPLVAHPAGALRRRLWWATVAAAVLTAVLGRLVALGVLPSWTPWGGAAAWLLGLLGALVAYRALGHAISGPYLVVRSGLVARSTTALRRDAVSTIVVRESLLQRRLGLRTVVAATSAGWGAYDARDLAADDALRFADAAAPGLLGPFLEPDGSRR</sequence>
<keyword evidence="2" id="KW-0812">Transmembrane</keyword>
<accession>A0A161HWX9</accession>
<feature type="compositionally biased region" description="Low complexity" evidence="1">
    <location>
        <begin position="174"/>
        <end position="185"/>
    </location>
</feature>
<dbReference type="STRING" id="1300344.I598_1156"/>